<proteinExistence type="predicted"/>
<dbReference type="Proteomes" id="UP001162156">
    <property type="component" value="Unassembled WGS sequence"/>
</dbReference>
<gene>
    <name evidence="1" type="ORF">NQ314_005824</name>
</gene>
<dbReference type="EMBL" id="JANEYF010001596">
    <property type="protein sequence ID" value="KAJ8962042.1"/>
    <property type="molecule type" value="Genomic_DNA"/>
</dbReference>
<organism evidence="1 2">
    <name type="scientific">Rhamnusium bicolor</name>
    <dbReference type="NCBI Taxonomy" id="1586634"/>
    <lineage>
        <taxon>Eukaryota</taxon>
        <taxon>Metazoa</taxon>
        <taxon>Ecdysozoa</taxon>
        <taxon>Arthropoda</taxon>
        <taxon>Hexapoda</taxon>
        <taxon>Insecta</taxon>
        <taxon>Pterygota</taxon>
        <taxon>Neoptera</taxon>
        <taxon>Endopterygota</taxon>
        <taxon>Coleoptera</taxon>
        <taxon>Polyphaga</taxon>
        <taxon>Cucujiformia</taxon>
        <taxon>Chrysomeloidea</taxon>
        <taxon>Cerambycidae</taxon>
        <taxon>Lepturinae</taxon>
        <taxon>Rhagiini</taxon>
        <taxon>Rhamnusium</taxon>
    </lineage>
</organism>
<comment type="caution">
    <text evidence="1">The sequence shown here is derived from an EMBL/GenBank/DDBJ whole genome shotgun (WGS) entry which is preliminary data.</text>
</comment>
<sequence>MLREPGLQMFGTIPWLPTFEKRLERASSFMVEGHHGLTPPSSFWIPTLGQEHPLKALLPSQPKMWGSKQARRHKRKMMGTRF</sequence>
<protein>
    <submittedName>
        <fullName evidence="1">Uncharacterized protein</fullName>
    </submittedName>
</protein>
<dbReference type="AlphaFoldDB" id="A0AAV8ZEB9"/>
<keyword evidence="2" id="KW-1185">Reference proteome</keyword>
<evidence type="ECO:0000313" key="1">
    <source>
        <dbReference type="EMBL" id="KAJ8962042.1"/>
    </source>
</evidence>
<reference evidence="1" key="1">
    <citation type="journal article" date="2023" name="Insect Mol. Biol.">
        <title>Genome sequencing provides insights into the evolution of gene families encoding plant cell wall-degrading enzymes in longhorned beetles.</title>
        <authorList>
            <person name="Shin N.R."/>
            <person name="Okamura Y."/>
            <person name="Kirsch R."/>
            <person name="Pauchet Y."/>
        </authorList>
    </citation>
    <scope>NUCLEOTIDE SEQUENCE</scope>
    <source>
        <strain evidence="1">RBIC_L_NR</strain>
    </source>
</reference>
<name>A0AAV8ZEB9_9CUCU</name>
<accession>A0AAV8ZEB9</accession>
<evidence type="ECO:0000313" key="2">
    <source>
        <dbReference type="Proteomes" id="UP001162156"/>
    </source>
</evidence>